<protein>
    <recommendedName>
        <fullName evidence="5">Phospholipase</fullName>
    </recommendedName>
</protein>
<keyword evidence="1" id="KW-0378">Hydrolase</keyword>
<evidence type="ECO:0000256" key="1">
    <source>
        <dbReference type="ARBA" id="ARBA00022801"/>
    </source>
</evidence>
<dbReference type="GO" id="GO:0042578">
    <property type="term" value="F:phosphoric ester hydrolase activity"/>
    <property type="evidence" value="ECO:0007669"/>
    <property type="project" value="UniProtKB-ARBA"/>
</dbReference>
<dbReference type="InterPro" id="IPR007312">
    <property type="entry name" value="Phosphoesterase"/>
</dbReference>
<evidence type="ECO:0000256" key="2">
    <source>
        <dbReference type="ARBA" id="ARBA00023026"/>
    </source>
</evidence>
<organism evidence="3 4">
    <name type="scientific">Trebonia kvetii</name>
    <dbReference type="NCBI Taxonomy" id="2480626"/>
    <lineage>
        <taxon>Bacteria</taxon>
        <taxon>Bacillati</taxon>
        <taxon>Actinomycetota</taxon>
        <taxon>Actinomycetes</taxon>
        <taxon>Streptosporangiales</taxon>
        <taxon>Treboniaceae</taxon>
        <taxon>Trebonia</taxon>
    </lineage>
</organism>
<dbReference type="Proteomes" id="UP000460272">
    <property type="component" value="Unassembled WGS sequence"/>
</dbReference>
<dbReference type="GO" id="GO:0009395">
    <property type="term" value="P:phospholipid catabolic process"/>
    <property type="evidence" value="ECO:0007669"/>
    <property type="project" value="TreeGrafter"/>
</dbReference>
<dbReference type="EMBL" id="RPFW01000006">
    <property type="protein sequence ID" value="TVZ01901.1"/>
    <property type="molecule type" value="Genomic_DNA"/>
</dbReference>
<dbReference type="PANTHER" id="PTHR31956:SF1">
    <property type="entry name" value="NON-SPECIFIC PHOSPHOLIPASE C1"/>
    <property type="match status" value="1"/>
</dbReference>
<keyword evidence="2" id="KW-0843">Virulence</keyword>
<dbReference type="RefSeq" id="WP_145858834.1">
    <property type="nucleotide sequence ID" value="NZ_RPFW01000006.1"/>
</dbReference>
<dbReference type="Pfam" id="PF04185">
    <property type="entry name" value="Phosphoesterase"/>
    <property type="match status" value="1"/>
</dbReference>
<name>A0A6P2BU56_9ACTN</name>
<sequence length="486" mass="54696">MVSERTWERIERQNLHRRERWRRHVRPGDRPHPEVEPGTDMLPQIKHIVVLMMENHSFDNYLGTLGRGEGFPVADDGAPDAENPDSAGTMIRARHAESTVQRDGVPCQSWSATHAQWDGGKMDGFVTSAEQAAPGADKTTAMSYWTEQDLPFYHGLARTFPLADRWFSSCLGPTFPNRRFLLAGTANGLMDDLPVNLLDRPPAGTIMEMLTRHGISWVNYRPAGSDQSEFRRFLSYRRRRTSHHLTHAGHLRQQAGYAFNRDLQFTSAIYPLGMAGYMAHVRSIERFFADADSGNLPSFCIVDPDFRSFSEENPQDIRKGESFAAEVISRVMYGRGWPDTLLIWTYDEHGGYYDHVAPPAAVPPDDVRGRSLVAHRSPLRTLLKPLFPHYVRHAEELVAGPNTYDSYGFRVPAVIVSPYARPDCVLSDVFDHTSVLKLLEEKWNLPALTRRDAAATAPLGALDLTAPPAFLTPPELPAPALEWGTW</sequence>
<reference evidence="3 4" key="1">
    <citation type="submission" date="2018-11" db="EMBL/GenBank/DDBJ databases">
        <title>Trebonia kvetii gen.nov., sp.nov., a novel acidophilic actinobacterium, and proposal of the new actinobacterial family Treboniaceae fam. nov.</title>
        <authorList>
            <person name="Rapoport D."/>
            <person name="Sagova-Mareckova M."/>
            <person name="Sedlacek I."/>
            <person name="Provaznik J."/>
            <person name="Kralova S."/>
            <person name="Pavlinic D."/>
            <person name="Benes V."/>
            <person name="Kopecky J."/>
        </authorList>
    </citation>
    <scope>NUCLEOTIDE SEQUENCE [LARGE SCALE GENOMIC DNA]</scope>
    <source>
        <strain evidence="3 4">15Tr583</strain>
    </source>
</reference>
<dbReference type="Gene3D" id="3.40.720.10">
    <property type="entry name" value="Alkaline Phosphatase, subunit A"/>
    <property type="match status" value="2"/>
</dbReference>
<comment type="caution">
    <text evidence="3">The sequence shown here is derived from an EMBL/GenBank/DDBJ whole genome shotgun (WGS) entry which is preliminary data.</text>
</comment>
<dbReference type="OrthoDB" id="4181857at2"/>
<dbReference type="CDD" id="cd16013">
    <property type="entry name" value="AcpA"/>
    <property type="match status" value="1"/>
</dbReference>
<proteinExistence type="predicted"/>
<evidence type="ECO:0000313" key="3">
    <source>
        <dbReference type="EMBL" id="TVZ01901.1"/>
    </source>
</evidence>
<dbReference type="PANTHER" id="PTHR31956">
    <property type="entry name" value="NON-SPECIFIC PHOSPHOLIPASE C4-RELATED"/>
    <property type="match status" value="1"/>
</dbReference>
<keyword evidence="4" id="KW-1185">Reference proteome</keyword>
<evidence type="ECO:0008006" key="5">
    <source>
        <dbReference type="Google" id="ProtNLM"/>
    </source>
</evidence>
<dbReference type="InterPro" id="IPR017850">
    <property type="entry name" value="Alkaline_phosphatase_core_sf"/>
</dbReference>
<evidence type="ECO:0000313" key="4">
    <source>
        <dbReference type="Proteomes" id="UP000460272"/>
    </source>
</evidence>
<dbReference type="AlphaFoldDB" id="A0A6P2BU56"/>
<accession>A0A6P2BU56</accession>
<gene>
    <name evidence="3" type="ORF">EAS64_31170</name>
</gene>